<evidence type="ECO:0000313" key="8">
    <source>
        <dbReference type="Proteomes" id="UP000800092"/>
    </source>
</evidence>
<accession>A0A6A6H8J9</accession>
<dbReference type="PANTHER" id="PTHR34292">
    <property type="entry name" value="OUTER SPORE WALL PROTEIN LDS1"/>
    <property type="match status" value="1"/>
</dbReference>
<evidence type="ECO:0000256" key="5">
    <source>
        <dbReference type="SAM" id="MobiDB-lite"/>
    </source>
</evidence>
<dbReference type="EMBL" id="ML991800">
    <property type="protein sequence ID" value="KAF2234209.1"/>
    <property type="molecule type" value="Genomic_DNA"/>
</dbReference>
<dbReference type="GO" id="GO:0005811">
    <property type="term" value="C:lipid droplet"/>
    <property type="evidence" value="ECO:0007669"/>
    <property type="project" value="TreeGrafter"/>
</dbReference>
<dbReference type="PANTHER" id="PTHR34292:SF1">
    <property type="entry name" value="OUTER SPORE WALL PROTEIN RRT8"/>
    <property type="match status" value="1"/>
</dbReference>
<dbReference type="GO" id="GO:0005628">
    <property type="term" value="C:prospore membrane"/>
    <property type="evidence" value="ECO:0007669"/>
    <property type="project" value="TreeGrafter"/>
</dbReference>
<keyword evidence="8" id="KW-1185">Reference proteome</keyword>
<evidence type="ECO:0000313" key="7">
    <source>
        <dbReference type="EMBL" id="KAF2234209.1"/>
    </source>
</evidence>
<comment type="subcellular location">
    <subcellularLocation>
        <location evidence="1">Membrane</location>
        <topology evidence="1">Multi-pass membrane protein</topology>
    </subcellularLocation>
</comment>
<keyword evidence="4 6" id="KW-0472">Membrane</keyword>
<organism evidence="7 8">
    <name type="scientific">Viridothelium virens</name>
    <name type="common">Speckled blister lichen</name>
    <name type="synonym">Trypethelium virens</name>
    <dbReference type="NCBI Taxonomy" id="1048519"/>
    <lineage>
        <taxon>Eukaryota</taxon>
        <taxon>Fungi</taxon>
        <taxon>Dikarya</taxon>
        <taxon>Ascomycota</taxon>
        <taxon>Pezizomycotina</taxon>
        <taxon>Dothideomycetes</taxon>
        <taxon>Dothideomycetes incertae sedis</taxon>
        <taxon>Trypetheliales</taxon>
        <taxon>Trypetheliaceae</taxon>
        <taxon>Viridothelium</taxon>
    </lineage>
</organism>
<feature type="transmembrane region" description="Helical" evidence="6">
    <location>
        <begin position="30"/>
        <end position="50"/>
    </location>
</feature>
<feature type="transmembrane region" description="Helical" evidence="6">
    <location>
        <begin position="150"/>
        <end position="170"/>
    </location>
</feature>
<dbReference type="InterPro" id="IPR059112">
    <property type="entry name" value="CysZ/EI24"/>
</dbReference>
<dbReference type="OrthoDB" id="2107885at2759"/>
<sequence>MNSAPFFFPLVGFYYFLTHPFLYPLLRARLLPCFILSLCVLVTLFIWTYLPQVALLAIFHGIAGAWINGTFLVLGEAAAIIALLFEAFFVDETQVDIFDSVLVEKQHEDLVRTSRPVLAVEVEADPLRRLDKPIKSAVYAPFSFRQTIEFIAFLPLNLIPWVGVPLFLFLTGRRAGPLLQWRYFQLREFDKKERNAFIKRNRASYTVFGMVALVLQLIPVLSMLFLLTTAAGSALWASQFEEQGKRTPDTRHDEPQYADDPV</sequence>
<keyword evidence="2 6" id="KW-0812">Transmembrane</keyword>
<feature type="transmembrane region" description="Helical" evidence="6">
    <location>
        <begin position="6"/>
        <end position="23"/>
    </location>
</feature>
<feature type="region of interest" description="Disordered" evidence="5">
    <location>
        <begin position="243"/>
        <end position="262"/>
    </location>
</feature>
<keyword evidence="3 6" id="KW-1133">Transmembrane helix</keyword>
<evidence type="ECO:0000256" key="6">
    <source>
        <dbReference type="SAM" id="Phobius"/>
    </source>
</evidence>
<feature type="compositionally biased region" description="Basic and acidic residues" evidence="5">
    <location>
        <begin position="243"/>
        <end position="255"/>
    </location>
</feature>
<evidence type="ECO:0000256" key="1">
    <source>
        <dbReference type="ARBA" id="ARBA00004141"/>
    </source>
</evidence>
<evidence type="ECO:0000256" key="4">
    <source>
        <dbReference type="ARBA" id="ARBA00023136"/>
    </source>
</evidence>
<dbReference type="InterPro" id="IPR052786">
    <property type="entry name" value="Spore_wall_assembly"/>
</dbReference>
<dbReference type="Proteomes" id="UP000800092">
    <property type="component" value="Unassembled WGS sequence"/>
</dbReference>
<dbReference type="Pfam" id="PF07264">
    <property type="entry name" value="EI24"/>
    <property type="match status" value="1"/>
</dbReference>
<dbReference type="AlphaFoldDB" id="A0A6A6H8J9"/>
<evidence type="ECO:0000256" key="2">
    <source>
        <dbReference type="ARBA" id="ARBA00022692"/>
    </source>
</evidence>
<dbReference type="GO" id="GO:0005619">
    <property type="term" value="C:ascospore wall"/>
    <property type="evidence" value="ECO:0007669"/>
    <property type="project" value="TreeGrafter"/>
</dbReference>
<evidence type="ECO:0000256" key="3">
    <source>
        <dbReference type="ARBA" id="ARBA00022989"/>
    </source>
</evidence>
<feature type="transmembrane region" description="Helical" evidence="6">
    <location>
        <begin position="207"/>
        <end position="236"/>
    </location>
</feature>
<protein>
    <submittedName>
        <fullName evidence="7">Uncharacterized protein</fullName>
    </submittedName>
</protein>
<proteinExistence type="predicted"/>
<name>A0A6A6H8J9_VIRVR</name>
<feature type="transmembrane region" description="Helical" evidence="6">
    <location>
        <begin position="56"/>
        <end position="85"/>
    </location>
</feature>
<gene>
    <name evidence="7" type="ORF">EV356DRAFT_515639</name>
</gene>
<reference evidence="7" key="1">
    <citation type="journal article" date="2020" name="Stud. Mycol.">
        <title>101 Dothideomycetes genomes: a test case for predicting lifestyles and emergence of pathogens.</title>
        <authorList>
            <person name="Haridas S."/>
            <person name="Albert R."/>
            <person name="Binder M."/>
            <person name="Bloem J."/>
            <person name="Labutti K."/>
            <person name="Salamov A."/>
            <person name="Andreopoulos B."/>
            <person name="Baker S."/>
            <person name="Barry K."/>
            <person name="Bills G."/>
            <person name="Bluhm B."/>
            <person name="Cannon C."/>
            <person name="Castanera R."/>
            <person name="Culley D."/>
            <person name="Daum C."/>
            <person name="Ezra D."/>
            <person name="Gonzalez J."/>
            <person name="Henrissat B."/>
            <person name="Kuo A."/>
            <person name="Liang C."/>
            <person name="Lipzen A."/>
            <person name="Lutzoni F."/>
            <person name="Magnuson J."/>
            <person name="Mondo S."/>
            <person name="Nolan M."/>
            <person name="Ohm R."/>
            <person name="Pangilinan J."/>
            <person name="Park H.-J."/>
            <person name="Ramirez L."/>
            <person name="Alfaro M."/>
            <person name="Sun H."/>
            <person name="Tritt A."/>
            <person name="Yoshinaga Y."/>
            <person name="Zwiers L.-H."/>
            <person name="Turgeon B."/>
            <person name="Goodwin S."/>
            <person name="Spatafora J."/>
            <person name="Crous P."/>
            <person name="Grigoriev I."/>
        </authorList>
    </citation>
    <scope>NUCLEOTIDE SEQUENCE</scope>
    <source>
        <strain evidence="7">Tuck. ex Michener</strain>
    </source>
</reference>